<organism evidence="1 2">
    <name type="scientific">Natronoglomus mannanivorans</name>
    <dbReference type="NCBI Taxonomy" id="2979990"/>
    <lineage>
        <taxon>Archaea</taxon>
        <taxon>Methanobacteriati</taxon>
        <taxon>Methanobacteriota</taxon>
        <taxon>Stenosarchaea group</taxon>
        <taxon>Halobacteria</taxon>
        <taxon>Halobacteriales</taxon>
        <taxon>Natrialbaceae</taxon>
        <taxon>Natronoglomus</taxon>
    </lineage>
</organism>
<proteinExistence type="predicted"/>
<keyword evidence="2" id="KW-1185">Reference proteome</keyword>
<comment type="caution">
    <text evidence="1">The sequence shown here is derived from an EMBL/GenBank/DDBJ whole genome shotgun (WGS) entry which is preliminary data.</text>
</comment>
<evidence type="ECO:0000313" key="2">
    <source>
        <dbReference type="Proteomes" id="UP001320972"/>
    </source>
</evidence>
<protein>
    <submittedName>
        <fullName evidence="1">Uncharacterized protein</fullName>
    </submittedName>
</protein>
<reference evidence="1 2" key="1">
    <citation type="submission" date="2022-09" db="EMBL/GenBank/DDBJ databases">
        <title>Enrichment on poylsaccharides allowed isolation of novel metabolic and taxonomic groups of Haloarchaea.</title>
        <authorList>
            <person name="Sorokin D.Y."/>
            <person name="Elcheninov A.G."/>
            <person name="Khizhniak T.V."/>
            <person name="Kolganova T.V."/>
            <person name="Kublanov I.V."/>
        </authorList>
    </citation>
    <scope>NUCLEOTIDE SEQUENCE [LARGE SCALE GENOMIC DNA]</scope>
    <source>
        <strain evidence="1 2">AArc-m2/3/4</strain>
    </source>
</reference>
<accession>A0ABT2QA89</accession>
<gene>
    <name evidence="1" type="ORF">OB955_03740</name>
</gene>
<dbReference type="RefSeq" id="WP_338006991.1">
    <property type="nucleotide sequence ID" value="NZ_JAOPKB010000001.1"/>
</dbReference>
<name>A0ABT2QA89_9EURY</name>
<dbReference type="EMBL" id="JAOPKB010000001">
    <property type="protein sequence ID" value="MCU4971849.1"/>
    <property type="molecule type" value="Genomic_DNA"/>
</dbReference>
<dbReference type="Proteomes" id="UP001320972">
    <property type="component" value="Unassembled WGS sequence"/>
</dbReference>
<sequence length="53" mass="5684">MPGELIEYDDAVWKIDTMNAEIARLYPAAGNPGAPVVVARDAIVPVSGGEEEW</sequence>
<evidence type="ECO:0000313" key="1">
    <source>
        <dbReference type="EMBL" id="MCU4971849.1"/>
    </source>
</evidence>